<dbReference type="SUPFAM" id="SSF53098">
    <property type="entry name" value="Ribonuclease H-like"/>
    <property type="match status" value="1"/>
</dbReference>
<comment type="caution">
    <text evidence="3">The sequence shown here is derived from an EMBL/GenBank/DDBJ whole genome shotgun (WGS) entry which is preliminary data.</text>
</comment>
<proteinExistence type="predicted"/>
<dbReference type="Gene3D" id="3.30.420.10">
    <property type="entry name" value="Ribonuclease H-like superfamily/Ribonuclease H"/>
    <property type="match status" value="1"/>
</dbReference>
<accession>A0ABD0T328</accession>
<dbReference type="InterPro" id="IPR050951">
    <property type="entry name" value="Retrovirus_Pol_polyprotein"/>
</dbReference>
<dbReference type="EMBL" id="JBEDNZ010000010">
    <property type="protein sequence ID" value="KAL0832419.1"/>
    <property type="molecule type" value="Genomic_DNA"/>
</dbReference>
<dbReference type="AlphaFoldDB" id="A0ABD0T328"/>
<dbReference type="Pfam" id="PF00665">
    <property type="entry name" value="rve"/>
    <property type="match status" value="1"/>
</dbReference>
<gene>
    <name evidence="3" type="ORF">ABMA28_000656</name>
</gene>
<dbReference type="GO" id="GO:0003964">
    <property type="term" value="F:RNA-directed DNA polymerase activity"/>
    <property type="evidence" value="ECO:0007669"/>
    <property type="project" value="UniProtKB-EC"/>
</dbReference>
<dbReference type="PROSITE" id="PS50994">
    <property type="entry name" value="INTEGRASE"/>
    <property type="match status" value="1"/>
</dbReference>
<dbReference type="PANTHER" id="PTHR37984">
    <property type="entry name" value="PROTEIN CBG26694"/>
    <property type="match status" value="1"/>
</dbReference>
<dbReference type="EC" id="2.7.7.49" evidence="1"/>
<evidence type="ECO:0000313" key="4">
    <source>
        <dbReference type="Proteomes" id="UP001549921"/>
    </source>
</evidence>
<evidence type="ECO:0000313" key="3">
    <source>
        <dbReference type="EMBL" id="KAL0832419.1"/>
    </source>
</evidence>
<organism evidence="3 4">
    <name type="scientific">Loxostege sticticalis</name>
    <name type="common">Beet webworm moth</name>
    <dbReference type="NCBI Taxonomy" id="481309"/>
    <lineage>
        <taxon>Eukaryota</taxon>
        <taxon>Metazoa</taxon>
        <taxon>Ecdysozoa</taxon>
        <taxon>Arthropoda</taxon>
        <taxon>Hexapoda</taxon>
        <taxon>Insecta</taxon>
        <taxon>Pterygota</taxon>
        <taxon>Neoptera</taxon>
        <taxon>Endopterygota</taxon>
        <taxon>Lepidoptera</taxon>
        <taxon>Glossata</taxon>
        <taxon>Ditrysia</taxon>
        <taxon>Pyraloidea</taxon>
        <taxon>Crambidae</taxon>
        <taxon>Pyraustinae</taxon>
        <taxon>Loxostege</taxon>
    </lineage>
</organism>
<dbReference type="PANTHER" id="PTHR37984:SF5">
    <property type="entry name" value="PROTEIN NYNRIN-LIKE"/>
    <property type="match status" value="1"/>
</dbReference>
<dbReference type="Pfam" id="PF17921">
    <property type="entry name" value="Integrase_H2C2"/>
    <property type="match status" value="1"/>
</dbReference>
<name>A0ABD0T328_LOXSC</name>
<protein>
    <recommendedName>
        <fullName evidence="1">RNA-directed DNA polymerase</fullName>
        <ecNumber evidence="1">2.7.7.49</ecNumber>
    </recommendedName>
</protein>
<sequence>MSHVDFLSRNPLPIPEKVVTQKVEQKRVDLTNLSENWLLAEQLRDPEIQSLVSKFKDGQLSPDDVKTYEFRSGVLYRRIIRNHRTRCLPIVPRAFRWSVVNHVHEAVMHLGWEKTLEKLYEHYWFDHMSKYVRKFVDNCITCKVSKSSSGKVQAELHPIPKVSIPWHTVHVDITGKLSGKNDLKEYVIVFIDAFTKFVLMYHTLRIDTPSAIKALKSSISLFGSPSRVIADQGRCFASKDFKEFCDSHGIGLHLIATGSSRANGQVERVMGTLKGMLTSVETSDRSWQDALEDVQLAINCTVNRVTKCSPLELLIGRVARPLNLFAIHDTETEVDIADAREHAVQNIEQSANYVKSRFDKNKAKLVKFQIGDLVLIKNEERNQVKLDPKFKGPFKVIELLEGDRYTLKSLNGNRTYKYAHDRIRKMPQAEIPIELDLVSKDLEVDDAGEGTSSNSN</sequence>
<reference evidence="3 4" key="1">
    <citation type="submission" date="2024-06" db="EMBL/GenBank/DDBJ databases">
        <title>A chromosome-level genome assembly of beet webworm, Loxostege sticticalis.</title>
        <authorList>
            <person name="Zhang Y."/>
        </authorList>
    </citation>
    <scope>NUCLEOTIDE SEQUENCE [LARGE SCALE GENOMIC DNA]</scope>
    <source>
        <strain evidence="3">AQ028</strain>
        <tissue evidence="3">Male pupae</tissue>
    </source>
</reference>
<feature type="domain" description="Integrase catalytic" evidence="2">
    <location>
        <begin position="161"/>
        <end position="318"/>
    </location>
</feature>
<dbReference type="InterPro" id="IPR036397">
    <property type="entry name" value="RNaseH_sf"/>
</dbReference>
<dbReference type="Proteomes" id="UP001549921">
    <property type="component" value="Unassembled WGS sequence"/>
</dbReference>
<dbReference type="FunFam" id="1.10.340.70:FF:000001">
    <property type="entry name" value="Retrovirus-related Pol polyprotein from transposon gypsy-like Protein"/>
    <property type="match status" value="1"/>
</dbReference>
<evidence type="ECO:0000256" key="1">
    <source>
        <dbReference type="ARBA" id="ARBA00012493"/>
    </source>
</evidence>
<dbReference type="InterPro" id="IPR012337">
    <property type="entry name" value="RNaseH-like_sf"/>
</dbReference>
<dbReference type="Gene3D" id="1.10.340.70">
    <property type="match status" value="1"/>
</dbReference>
<evidence type="ECO:0000259" key="2">
    <source>
        <dbReference type="PROSITE" id="PS50994"/>
    </source>
</evidence>
<dbReference type="InterPro" id="IPR041588">
    <property type="entry name" value="Integrase_H2C2"/>
</dbReference>
<dbReference type="InterPro" id="IPR001584">
    <property type="entry name" value="Integrase_cat-core"/>
</dbReference>